<dbReference type="EMBL" id="JAWWNJ010000041">
    <property type="protein sequence ID" value="KAK7020444.1"/>
    <property type="molecule type" value="Genomic_DNA"/>
</dbReference>
<feature type="compositionally biased region" description="Low complexity" evidence="4">
    <location>
        <begin position="1050"/>
        <end position="1062"/>
    </location>
</feature>
<dbReference type="SUPFAM" id="SSF46565">
    <property type="entry name" value="Chaperone J-domain"/>
    <property type="match status" value="1"/>
</dbReference>
<feature type="region of interest" description="Disordered" evidence="4">
    <location>
        <begin position="999"/>
        <end position="1032"/>
    </location>
</feature>
<feature type="compositionally biased region" description="Basic and acidic residues" evidence="4">
    <location>
        <begin position="147"/>
        <end position="192"/>
    </location>
</feature>
<feature type="region of interest" description="Disordered" evidence="4">
    <location>
        <begin position="1050"/>
        <end position="1072"/>
    </location>
</feature>
<evidence type="ECO:0000256" key="1">
    <source>
        <dbReference type="ARBA" id="ARBA00005655"/>
    </source>
</evidence>
<dbReference type="Pfam" id="PF12796">
    <property type="entry name" value="Ank_2"/>
    <property type="match status" value="1"/>
</dbReference>
<sequence length="1662" mass="184551">MKQSVQDAYSALGLENGSSLEEVKSAYKQIALRTHPDKNPDNPDATAQFQNVSEAYNVLLKHLDTSARDRPPRFPGFRFGDDSDDDYDDYDEFDDDYSDPEEDLMFYMFLFEELMRGRAHRNANMRFRREHVESETPEQYSARLRRSREEQIAGEERRKREAAARRAQVEMDRERDRAAAEQRQKAKVEAKKAQAKAQRSHAETAARNLQQQAQNKRSAVFAAARAGKKDEVKRGVWEENVDAAGGEVKVGCDEFVTSIPNDPQESLLHIAARNGDKDLVEWLDAHSADPEERDSRGFTAFHVALQFGHVPVVAYFLEEHTPPDSDSIYQPPAGTTLLSLALESHEPELVYEVLKNDLATQEDINFSWAWITSAKGRSAMKPRPGRKSSEDHEEKYSDILKLLMRFGGFTPPPTPSSSDNSDAEEQLSQNSKPSPLQTQVPPRSSAEARHPSTPKDSTEHHSPRLKMGRLAEMQRKLLEQMMGPEAMGVANANLVWHDDKVCRNFLCGTCPHALFTNTKMDLGACPKSHTERLKTEYNAAKEANPADPIFIRFQLEYESNIFSFVDECDRRIRAAHRRLEKTPEENAKTTNLMREIAEIELAIQGGTDKIEQLGEQGKVDESMREMAAIEALKNEKADKERELQQLTDTSGASGHQKLRVCDVCGAYLSVLDSDRRLADHFGGKMHLGYHELRNMLGKFREEREKAKNAPPSSAPAATSTSSAAPPRDSRSADYRPSRSGDEHRDRDRERDRGYDRHSSSRYDDRRRDRERSRSPGRSSRRRAYTTLPSLDLLHRSSSNGYPIHGSPPAIPGLDAFNTLPDSTMQAPMLAPVPYMPASIATFNDYPQYTIMDQTADMLARPLHIQPPPAVLHAPVAPYPLSNTSSLVSALDPGAVMPARSRANTLSSSQSPPFIAPPPASAFNPVVPSDVPVSTVKQEDVFPTERVVGNMLKNIAHVIKTAGDACHSNQAARPITPGDEHNTKVVIAQINELIQGMGLPTTTHVDISPSPSRKRHAADPEQPTVRKIPKSEPQDVLLEYGVVQPNAFVRTHTSSRSQPSSRPHSPPLLAKPVPSNFGPTGFPIFNIGNPAIDNPVSTLPPASRFGSRPAYRHHHSRSMGSIPRDANGYSPPSAPVGRMARNGYFVPEHGWANKPLSPLKSAPTLATFTYPRSAESLVTPHVPVPSVSATEVVDEEDEDNEPDADDNDSSSPSGSVHHSFPDGISSGSDIPQEFRGPVDRVFNQYLNRTCSNLDAADNKGDPIHQQLMPKKMQKLDESTDFRPFKFRIQAFTAGFLEELAAEGFPEEKIPMKKVRNYLWRQPLILRFNEDGKKAKSKGNHIWNVEAKKLGDGTWEFRPFHRKIAGNPPGVAYCGLQWKWQPRIWDPQACWQNVHVHYSSPNLPPWLQWKDGVLSGTPPPDAESCEITTHATFTQDGQDGMLSRTFFLNIAPLVSPENPFAPTFAPQRPTITPRRTVSESIVPTRSIAPRTAALVTDEDDEARVKQVLESVAHSLTQYTQPPGELTRQKHVLEQTVNACLDDIEAVPESSTAVETSHELAVAGQNIVAQAAEYILQKAAPAGAPVVLPNNNMSAMQNVNTEELVNTTKEAIQVAVTQTSGTSEIDELSILLVACRVLDGAMRPPLPTNARQNVPTCLATRTSVY</sequence>
<dbReference type="SMART" id="SM00248">
    <property type="entry name" value="ANK"/>
    <property type="match status" value="3"/>
</dbReference>
<feature type="repeat" description="ANK" evidence="2">
    <location>
        <begin position="263"/>
        <end position="295"/>
    </location>
</feature>
<evidence type="ECO:0000313" key="7">
    <source>
        <dbReference type="Proteomes" id="UP001362999"/>
    </source>
</evidence>
<feature type="region of interest" description="Disordered" evidence="4">
    <location>
        <begin position="407"/>
        <end position="467"/>
    </location>
</feature>
<dbReference type="Gene3D" id="1.25.40.20">
    <property type="entry name" value="Ankyrin repeat-containing domain"/>
    <property type="match status" value="1"/>
</dbReference>
<feature type="region of interest" description="Disordered" evidence="4">
    <location>
        <begin position="703"/>
        <end position="802"/>
    </location>
</feature>
<dbReference type="InterPro" id="IPR004882">
    <property type="entry name" value="Luc7-rel"/>
</dbReference>
<dbReference type="SMART" id="SM00271">
    <property type="entry name" value="DnaJ"/>
    <property type="match status" value="1"/>
</dbReference>
<proteinExistence type="inferred from homology"/>
<reference evidence="6 7" key="1">
    <citation type="journal article" date="2024" name="J Genomics">
        <title>Draft genome sequencing and assembly of Favolaschia claudopus CIRM-BRFM 2984 isolated from oak limbs.</title>
        <authorList>
            <person name="Navarro D."/>
            <person name="Drula E."/>
            <person name="Chaduli D."/>
            <person name="Cazenave R."/>
            <person name="Ahrendt S."/>
            <person name="Wang J."/>
            <person name="Lipzen A."/>
            <person name="Daum C."/>
            <person name="Barry K."/>
            <person name="Grigoriev I.V."/>
            <person name="Favel A."/>
            <person name="Rosso M.N."/>
            <person name="Martin F."/>
        </authorList>
    </citation>
    <scope>NUCLEOTIDE SEQUENCE [LARGE SCALE GENOMIC DNA]</scope>
    <source>
        <strain evidence="6 7">CIRM-BRFM 2984</strain>
    </source>
</reference>
<evidence type="ECO:0000259" key="5">
    <source>
        <dbReference type="PROSITE" id="PS50076"/>
    </source>
</evidence>
<gene>
    <name evidence="6" type="ORF">R3P38DRAFT_3397755</name>
</gene>
<dbReference type="GO" id="GO:0003729">
    <property type="term" value="F:mRNA binding"/>
    <property type="evidence" value="ECO:0007669"/>
    <property type="project" value="InterPro"/>
</dbReference>
<feature type="region of interest" description="Disordered" evidence="4">
    <location>
        <begin position="1178"/>
        <end position="1232"/>
    </location>
</feature>
<organism evidence="6 7">
    <name type="scientific">Favolaschia claudopus</name>
    <dbReference type="NCBI Taxonomy" id="2862362"/>
    <lineage>
        <taxon>Eukaryota</taxon>
        <taxon>Fungi</taxon>
        <taxon>Dikarya</taxon>
        <taxon>Basidiomycota</taxon>
        <taxon>Agaricomycotina</taxon>
        <taxon>Agaricomycetes</taxon>
        <taxon>Agaricomycetidae</taxon>
        <taxon>Agaricales</taxon>
        <taxon>Marasmiineae</taxon>
        <taxon>Mycenaceae</taxon>
        <taxon>Favolaschia</taxon>
    </lineage>
</organism>
<evidence type="ECO:0000256" key="4">
    <source>
        <dbReference type="SAM" id="MobiDB-lite"/>
    </source>
</evidence>
<dbReference type="Gene3D" id="1.10.287.110">
    <property type="entry name" value="DnaJ domain"/>
    <property type="match status" value="1"/>
</dbReference>
<feature type="compositionally biased region" description="Polar residues" evidence="4">
    <location>
        <begin position="426"/>
        <end position="442"/>
    </location>
</feature>
<feature type="region of interest" description="Disordered" evidence="4">
    <location>
        <begin position="1102"/>
        <end position="1128"/>
    </location>
</feature>
<evidence type="ECO:0000313" key="6">
    <source>
        <dbReference type="EMBL" id="KAK7020444.1"/>
    </source>
</evidence>
<dbReference type="Pfam" id="PF03194">
    <property type="entry name" value="LUC7"/>
    <property type="match status" value="1"/>
</dbReference>
<comment type="caution">
    <text evidence="6">The sequence shown here is derived from an EMBL/GenBank/DDBJ whole genome shotgun (WGS) entry which is preliminary data.</text>
</comment>
<feature type="compositionally biased region" description="Low complexity" evidence="4">
    <location>
        <begin position="709"/>
        <end position="726"/>
    </location>
</feature>
<comment type="similarity">
    <text evidence="1">Belongs to the Luc7 family.</text>
</comment>
<dbReference type="SUPFAM" id="SSF48403">
    <property type="entry name" value="Ankyrin repeat"/>
    <property type="match status" value="1"/>
</dbReference>
<dbReference type="PRINTS" id="PR00625">
    <property type="entry name" value="JDOMAIN"/>
</dbReference>
<dbReference type="CDD" id="cd06257">
    <property type="entry name" value="DnaJ"/>
    <property type="match status" value="1"/>
</dbReference>
<protein>
    <recommendedName>
        <fullName evidence="5">J domain-containing protein</fullName>
    </recommendedName>
</protein>
<keyword evidence="3" id="KW-0175">Coiled coil</keyword>
<dbReference type="InterPro" id="IPR002110">
    <property type="entry name" value="Ankyrin_rpt"/>
</dbReference>
<evidence type="ECO:0000256" key="3">
    <source>
        <dbReference type="SAM" id="Coils"/>
    </source>
</evidence>
<accession>A0AAW0B339</accession>
<dbReference type="PROSITE" id="PS50076">
    <property type="entry name" value="DNAJ_2"/>
    <property type="match status" value="1"/>
</dbReference>
<dbReference type="PROSITE" id="PS50088">
    <property type="entry name" value="ANK_REPEAT"/>
    <property type="match status" value="1"/>
</dbReference>
<name>A0AAW0B339_9AGAR</name>
<dbReference type="PANTHER" id="PTHR12375">
    <property type="entry name" value="RNA-BINDING PROTEIN LUC7-RELATED"/>
    <property type="match status" value="1"/>
</dbReference>
<dbReference type="Pfam" id="PF00226">
    <property type="entry name" value="DnaJ"/>
    <property type="match status" value="1"/>
</dbReference>
<feature type="region of interest" description="Disordered" evidence="4">
    <location>
        <begin position="130"/>
        <end position="217"/>
    </location>
</feature>
<dbReference type="GO" id="GO:0006376">
    <property type="term" value="P:mRNA splice site recognition"/>
    <property type="evidence" value="ECO:0007669"/>
    <property type="project" value="InterPro"/>
</dbReference>
<feature type="compositionally biased region" description="Acidic residues" evidence="4">
    <location>
        <begin position="1191"/>
        <end position="1207"/>
    </location>
</feature>
<feature type="compositionally biased region" description="Basic and acidic residues" evidence="4">
    <location>
        <begin position="727"/>
        <end position="773"/>
    </location>
</feature>
<dbReference type="GO" id="GO:0005685">
    <property type="term" value="C:U1 snRNP"/>
    <property type="evidence" value="ECO:0007669"/>
    <property type="project" value="InterPro"/>
</dbReference>
<feature type="compositionally biased region" description="Polar residues" evidence="4">
    <location>
        <begin position="999"/>
        <end position="1010"/>
    </location>
</feature>
<dbReference type="InterPro" id="IPR036869">
    <property type="entry name" value="J_dom_sf"/>
</dbReference>
<keyword evidence="7" id="KW-1185">Reference proteome</keyword>
<dbReference type="InterPro" id="IPR001623">
    <property type="entry name" value="DnaJ_domain"/>
</dbReference>
<feature type="domain" description="J" evidence="5">
    <location>
        <begin position="7"/>
        <end position="91"/>
    </location>
</feature>
<dbReference type="InterPro" id="IPR036770">
    <property type="entry name" value="Ankyrin_rpt-contain_sf"/>
</dbReference>
<keyword evidence="2" id="KW-0040">ANK repeat</keyword>
<feature type="compositionally biased region" description="Polar residues" evidence="4">
    <location>
        <begin position="207"/>
        <end position="217"/>
    </location>
</feature>
<dbReference type="Proteomes" id="UP001362999">
    <property type="component" value="Unassembled WGS sequence"/>
</dbReference>
<evidence type="ECO:0000256" key="2">
    <source>
        <dbReference type="PROSITE-ProRule" id="PRU00023"/>
    </source>
</evidence>
<feature type="coiled-coil region" evidence="3">
    <location>
        <begin position="622"/>
        <end position="649"/>
    </location>
</feature>